<keyword evidence="2" id="KW-1185">Reference proteome</keyword>
<gene>
    <name evidence="1" type="ORF">DU505_02835</name>
</gene>
<evidence type="ECO:0000313" key="1">
    <source>
        <dbReference type="EMBL" id="RCV90858.1"/>
    </source>
</evidence>
<name>A0A368U1E3_9GAMM</name>
<comment type="caution">
    <text evidence="1">The sequence shown here is derived from an EMBL/GenBank/DDBJ whole genome shotgun (WGS) entry which is preliminary data.</text>
</comment>
<dbReference type="AlphaFoldDB" id="A0A368U1E3"/>
<organism evidence="1 2">
    <name type="scientific">Billgrantia montanilacus</name>
    <dbReference type="NCBI Taxonomy" id="2282305"/>
    <lineage>
        <taxon>Bacteria</taxon>
        <taxon>Pseudomonadati</taxon>
        <taxon>Pseudomonadota</taxon>
        <taxon>Gammaproteobacteria</taxon>
        <taxon>Oceanospirillales</taxon>
        <taxon>Halomonadaceae</taxon>
        <taxon>Billgrantia</taxon>
    </lineage>
</organism>
<accession>A0A368U1E3</accession>
<evidence type="ECO:0000313" key="2">
    <source>
        <dbReference type="Proteomes" id="UP000252405"/>
    </source>
</evidence>
<protein>
    <submittedName>
        <fullName evidence="1">Uncharacterized protein</fullName>
    </submittedName>
</protein>
<proteinExistence type="predicted"/>
<reference evidence="1 2" key="1">
    <citation type="submission" date="2018-07" db="EMBL/GenBank/DDBJ databases">
        <title>Halomonas montanilacus sp. nov., isolated from Lake Pengyan on Tibetan Plateau.</title>
        <authorList>
            <person name="Lu H."/>
            <person name="Xing P."/>
            <person name="Wu Q."/>
        </authorList>
    </citation>
    <scope>NUCLEOTIDE SEQUENCE [LARGE SCALE GENOMIC DNA]</scope>
    <source>
        <strain evidence="1 2">PYC7W</strain>
    </source>
</reference>
<dbReference type="Proteomes" id="UP000252405">
    <property type="component" value="Unassembled WGS sequence"/>
</dbReference>
<sequence>MCGVILLAALGHALFELLEDTDATRYQARRFIQRRGEIDLAGAHQGFAGGGRHDKQAAFHIEVTAGFDVGQGGYSLLGNMQHLEAGPADAHGGNRGTVGDIVRGISANGAGDGTQAAADKLATLG</sequence>
<dbReference type="EMBL" id="QPII01000002">
    <property type="protein sequence ID" value="RCV90858.1"/>
    <property type="molecule type" value="Genomic_DNA"/>
</dbReference>